<accession>A0ACB6ZS74</accession>
<dbReference type="EMBL" id="MU117971">
    <property type="protein sequence ID" value="KAF9651976.1"/>
    <property type="molecule type" value="Genomic_DNA"/>
</dbReference>
<proteinExistence type="predicted"/>
<comment type="caution">
    <text evidence="1">The sequence shown here is derived from an EMBL/GenBank/DDBJ whole genome shotgun (WGS) entry which is preliminary data.</text>
</comment>
<reference evidence="1" key="1">
    <citation type="submission" date="2019-10" db="EMBL/GenBank/DDBJ databases">
        <authorList>
            <consortium name="DOE Joint Genome Institute"/>
            <person name="Kuo A."/>
            <person name="Miyauchi S."/>
            <person name="Kiss E."/>
            <person name="Drula E."/>
            <person name="Kohler A."/>
            <person name="Sanchez-Garcia M."/>
            <person name="Andreopoulos B."/>
            <person name="Barry K.W."/>
            <person name="Bonito G."/>
            <person name="Buee M."/>
            <person name="Carver A."/>
            <person name="Chen C."/>
            <person name="Cichocki N."/>
            <person name="Clum A."/>
            <person name="Culley D."/>
            <person name="Crous P.W."/>
            <person name="Fauchery L."/>
            <person name="Girlanda M."/>
            <person name="Hayes R."/>
            <person name="Keri Z."/>
            <person name="Labutti K."/>
            <person name="Lipzen A."/>
            <person name="Lombard V."/>
            <person name="Magnuson J."/>
            <person name="Maillard F."/>
            <person name="Morin E."/>
            <person name="Murat C."/>
            <person name="Nolan M."/>
            <person name="Ohm R."/>
            <person name="Pangilinan J."/>
            <person name="Pereira M."/>
            <person name="Perotto S."/>
            <person name="Peter M."/>
            <person name="Riley R."/>
            <person name="Sitrit Y."/>
            <person name="Stielow B."/>
            <person name="Szollosi G."/>
            <person name="Zifcakova L."/>
            <person name="Stursova M."/>
            <person name="Spatafora J.W."/>
            <person name="Tedersoo L."/>
            <person name="Vaario L.-M."/>
            <person name="Yamada A."/>
            <person name="Yan M."/>
            <person name="Wang P."/>
            <person name="Xu J."/>
            <person name="Bruns T."/>
            <person name="Baldrian P."/>
            <person name="Vilgalys R."/>
            <person name="Henrissat B."/>
            <person name="Grigoriev I.V."/>
            <person name="Hibbett D."/>
            <person name="Nagy L.G."/>
            <person name="Martin F.M."/>
        </authorList>
    </citation>
    <scope>NUCLEOTIDE SEQUENCE</scope>
    <source>
        <strain evidence="1">P2</strain>
    </source>
</reference>
<keyword evidence="2" id="KW-1185">Reference proteome</keyword>
<sequence length="255" mass="26873">MRSLVPLAALLSVVQGLLIPDLLGRASHDTCGAVTTQFPRGVGIIATNIVAIKAVGFFGKTTVTETLTEAVHKVGKRCDHPDNSLPQCSSSNPCGFSCTNGFTASGDDCKCKAPKKVCNGVCTDAVVCPSSVPDKRRAESLWQRRMSCDLGFTACGTTSSYRKTLGAYECADTSTDLESCGGCNIPLDANSPKGQDCSAIPGVASVSCYNGACRVHECMPGYTISADESTCHDENQLRIIKEIIGNPYKMAVDLT</sequence>
<gene>
    <name evidence="1" type="ORF">BDM02DRAFT_3126613</name>
</gene>
<evidence type="ECO:0000313" key="2">
    <source>
        <dbReference type="Proteomes" id="UP000886501"/>
    </source>
</evidence>
<reference evidence="1" key="2">
    <citation type="journal article" date="2020" name="Nat. Commun.">
        <title>Large-scale genome sequencing of mycorrhizal fungi provides insights into the early evolution of symbiotic traits.</title>
        <authorList>
            <person name="Miyauchi S."/>
            <person name="Kiss E."/>
            <person name="Kuo A."/>
            <person name="Drula E."/>
            <person name="Kohler A."/>
            <person name="Sanchez-Garcia M."/>
            <person name="Morin E."/>
            <person name="Andreopoulos B."/>
            <person name="Barry K.W."/>
            <person name="Bonito G."/>
            <person name="Buee M."/>
            <person name="Carver A."/>
            <person name="Chen C."/>
            <person name="Cichocki N."/>
            <person name="Clum A."/>
            <person name="Culley D."/>
            <person name="Crous P.W."/>
            <person name="Fauchery L."/>
            <person name="Girlanda M."/>
            <person name="Hayes R.D."/>
            <person name="Keri Z."/>
            <person name="LaButti K."/>
            <person name="Lipzen A."/>
            <person name="Lombard V."/>
            <person name="Magnuson J."/>
            <person name="Maillard F."/>
            <person name="Murat C."/>
            <person name="Nolan M."/>
            <person name="Ohm R.A."/>
            <person name="Pangilinan J."/>
            <person name="Pereira M.F."/>
            <person name="Perotto S."/>
            <person name="Peter M."/>
            <person name="Pfister S."/>
            <person name="Riley R."/>
            <person name="Sitrit Y."/>
            <person name="Stielow J.B."/>
            <person name="Szollosi G."/>
            <person name="Zifcakova L."/>
            <person name="Stursova M."/>
            <person name="Spatafora J.W."/>
            <person name="Tedersoo L."/>
            <person name="Vaario L.M."/>
            <person name="Yamada A."/>
            <person name="Yan M."/>
            <person name="Wang P."/>
            <person name="Xu J."/>
            <person name="Bruns T."/>
            <person name="Baldrian P."/>
            <person name="Vilgalys R."/>
            <person name="Dunand C."/>
            <person name="Henrissat B."/>
            <person name="Grigoriev I.V."/>
            <person name="Hibbett D."/>
            <person name="Nagy L.G."/>
            <person name="Martin F.M."/>
        </authorList>
    </citation>
    <scope>NUCLEOTIDE SEQUENCE</scope>
    <source>
        <strain evidence="1">P2</strain>
    </source>
</reference>
<evidence type="ECO:0000313" key="1">
    <source>
        <dbReference type="EMBL" id="KAF9651976.1"/>
    </source>
</evidence>
<organism evidence="1 2">
    <name type="scientific">Thelephora ganbajun</name>
    <name type="common">Ganba fungus</name>
    <dbReference type="NCBI Taxonomy" id="370292"/>
    <lineage>
        <taxon>Eukaryota</taxon>
        <taxon>Fungi</taxon>
        <taxon>Dikarya</taxon>
        <taxon>Basidiomycota</taxon>
        <taxon>Agaricomycotina</taxon>
        <taxon>Agaricomycetes</taxon>
        <taxon>Thelephorales</taxon>
        <taxon>Thelephoraceae</taxon>
        <taxon>Thelephora</taxon>
    </lineage>
</organism>
<dbReference type="Proteomes" id="UP000886501">
    <property type="component" value="Unassembled WGS sequence"/>
</dbReference>
<name>A0ACB6ZS74_THEGA</name>
<protein>
    <submittedName>
        <fullName evidence="1">Uncharacterized protein</fullName>
    </submittedName>
</protein>